<name>A0A8T1JX48_9STRA</name>
<dbReference type="PANTHER" id="PTHR46586:SF3">
    <property type="entry name" value="ANKYRIN REPEAT-CONTAINING PROTEIN"/>
    <property type="match status" value="1"/>
</dbReference>
<evidence type="ECO:0000313" key="1">
    <source>
        <dbReference type="EMBL" id="KAG2901709.1"/>
    </source>
</evidence>
<reference evidence="1" key="1">
    <citation type="submission" date="2018-10" db="EMBL/GenBank/DDBJ databases">
        <title>Effector identification in a new, highly contiguous assembly of the strawberry crown rot pathogen Phytophthora cactorum.</title>
        <authorList>
            <person name="Armitage A.D."/>
            <person name="Nellist C.F."/>
            <person name="Bates H."/>
            <person name="Vickerstaff R.J."/>
            <person name="Harrison R.J."/>
        </authorList>
    </citation>
    <scope>NUCLEOTIDE SEQUENCE</scope>
    <source>
        <strain evidence="1">4040</strain>
    </source>
</reference>
<proteinExistence type="predicted"/>
<accession>A0A8T1JX48</accession>
<dbReference type="EMBL" id="RCMK01001113">
    <property type="protein sequence ID" value="KAG2901709.1"/>
    <property type="molecule type" value="Genomic_DNA"/>
</dbReference>
<dbReference type="InterPro" id="IPR052050">
    <property type="entry name" value="SecEffector_AnkRepeat"/>
</dbReference>
<dbReference type="Proteomes" id="UP000736787">
    <property type="component" value="Unassembled WGS sequence"/>
</dbReference>
<comment type="caution">
    <text evidence="1">The sequence shown here is derived from an EMBL/GenBank/DDBJ whole genome shotgun (WGS) entry which is preliminary data.</text>
</comment>
<dbReference type="AlphaFoldDB" id="A0A8T1JX48"/>
<organism evidence="1 2">
    <name type="scientific">Phytophthora cactorum</name>
    <dbReference type="NCBI Taxonomy" id="29920"/>
    <lineage>
        <taxon>Eukaryota</taxon>
        <taxon>Sar</taxon>
        <taxon>Stramenopiles</taxon>
        <taxon>Oomycota</taxon>
        <taxon>Peronosporomycetes</taxon>
        <taxon>Peronosporales</taxon>
        <taxon>Peronosporaceae</taxon>
        <taxon>Phytophthora</taxon>
    </lineage>
</organism>
<gene>
    <name evidence="1" type="ORF">PC117_g21652</name>
</gene>
<sequence length="65" mass="7272">MDAASANGHLNVIKWLHLHHSASYTVAGMDGAAGNGRLDAVMWLHENCVWGARLKLWMTQRRMTI</sequence>
<dbReference type="PANTHER" id="PTHR46586">
    <property type="entry name" value="ANKYRIN REPEAT-CONTAINING PROTEIN"/>
    <property type="match status" value="1"/>
</dbReference>
<protein>
    <submittedName>
        <fullName evidence="1">Uncharacterized protein</fullName>
    </submittedName>
</protein>
<evidence type="ECO:0000313" key="2">
    <source>
        <dbReference type="Proteomes" id="UP000736787"/>
    </source>
</evidence>